<dbReference type="Pfam" id="PF00266">
    <property type="entry name" value="Aminotran_5"/>
    <property type="match status" value="1"/>
</dbReference>
<dbReference type="PANTHER" id="PTHR43586">
    <property type="entry name" value="CYSTEINE DESULFURASE"/>
    <property type="match status" value="1"/>
</dbReference>
<keyword evidence="4 8" id="KW-0808">Transferase</keyword>
<evidence type="ECO:0000256" key="6">
    <source>
        <dbReference type="ARBA" id="ARBA00050776"/>
    </source>
</evidence>
<dbReference type="Gene3D" id="3.40.640.10">
    <property type="entry name" value="Type I PLP-dependent aspartate aminotransferase-like (Major domain)"/>
    <property type="match status" value="1"/>
</dbReference>
<evidence type="ECO:0000313" key="10">
    <source>
        <dbReference type="EMBL" id="OGG21211.1"/>
    </source>
</evidence>
<proteinExistence type="inferred from homology"/>
<comment type="function">
    <text evidence="8">Catalyzes the removal of elemental sulfur and selenium atoms from L-cysteine, L-cystine, L-selenocysteine, and L-selenocystine to produce L-alanine.</text>
</comment>
<feature type="domain" description="Aminotransferase class V" evidence="9">
    <location>
        <begin position="24"/>
        <end position="395"/>
    </location>
</feature>
<comment type="cofactor">
    <cofactor evidence="1 7">
        <name>pyridoxal 5'-phosphate</name>
        <dbReference type="ChEBI" id="CHEBI:597326"/>
    </cofactor>
</comment>
<dbReference type="Proteomes" id="UP000177092">
    <property type="component" value="Unassembled WGS sequence"/>
</dbReference>
<sequence>MFNISKIRKDFPILKRKINGKPLVYLDNAATTQKPQTVIDSLVDYYTYHNANIHRGIHTLAEEATAMHEEARSKIAKFIGAKSTKEIVFVRNSTEAINLVAYSWGRSFLKKGDAIILSESEHHSNIVPWQILAKEKKIKLYFIPVKDDGKLDLDYFKKIFTPQVKLVSLVHISNVLGTINPVEEIGELAHEVGALFLVDAAQSVPRMPVNVRKLDCDFLAVSGHKMLGPTGIGFLYAKEEILSSMPPFLGGGDMIREVYLDHSEWNELPFKFEAGTPNIADAIALGTAVDYLEKIGMENIFRHEKKLTDFALRRLGKLSYLSIYGPKTVENKTGVISFSVKGIHPHDVAQLLDQEAVAIRSGFHCAMPLHQKLQMPSTCRASFYVYNTTEDIDRLVEGLDKAVKIFQ</sequence>
<dbReference type="GO" id="GO:0030170">
    <property type="term" value="F:pyridoxal phosphate binding"/>
    <property type="evidence" value="ECO:0007669"/>
    <property type="project" value="UniProtKB-UniRule"/>
</dbReference>
<protein>
    <recommendedName>
        <fullName evidence="3 8">Cysteine desulfurase</fullName>
        <ecNumber evidence="3 8">2.8.1.7</ecNumber>
    </recommendedName>
</protein>
<evidence type="ECO:0000313" key="11">
    <source>
        <dbReference type="Proteomes" id="UP000177092"/>
    </source>
</evidence>
<dbReference type="InterPro" id="IPR020578">
    <property type="entry name" value="Aminotrans_V_PyrdxlP_BS"/>
</dbReference>
<evidence type="ECO:0000256" key="5">
    <source>
        <dbReference type="ARBA" id="ARBA00022898"/>
    </source>
</evidence>
<dbReference type="PANTHER" id="PTHR43586:SF8">
    <property type="entry name" value="CYSTEINE DESULFURASE 1, CHLOROPLASTIC"/>
    <property type="match status" value="1"/>
</dbReference>
<evidence type="ECO:0000256" key="2">
    <source>
        <dbReference type="ARBA" id="ARBA00010447"/>
    </source>
</evidence>
<dbReference type="CDD" id="cd06453">
    <property type="entry name" value="SufS_like"/>
    <property type="match status" value="1"/>
</dbReference>
<keyword evidence="5 8" id="KW-0663">Pyridoxal phosphate</keyword>
<dbReference type="InterPro" id="IPR015421">
    <property type="entry name" value="PyrdxlP-dep_Trfase_major"/>
</dbReference>
<dbReference type="AlphaFoldDB" id="A0A1F6A956"/>
<dbReference type="InterPro" id="IPR010970">
    <property type="entry name" value="Cys_dSase_SufS"/>
</dbReference>
<dbReference type="PROSITE" id="PS00595">
    <property type="entry name" value="AA_TRANSFER_CLASS_5"/>
    <property type="match status" value="1"/>
</dbReference>
<dbReference type="InterPro" id="IPR015422">
    <property type="entry name" value="PyrdxlP-dep_Trfase_small"/>
</dbReference>
<dbReference type="InterPro" id="IPR000192">
    <property type="entry name" value="Aminotrans_V_dom"/>
</dbReference>
<dbReference type="Gene3D" id="3.90.1150.10">
    <property type="entry name" value="Aspartate Aminotransferase, domain 1"/>
    <property type="match status" value="1"/>
</dbReference>
<evidence type="ECO:0000256" key="3">
    <source>
        <dbReference type="ARBA" id="ARBA00012239"/>
    </source>
</evidence>
<evidence type="ECO:0000256" key="1">
    <source>
        <dbReference type="ARBA" id="ARBA00001933"/>
    </source>
</evidence>
<name>A0A1F6A956_9BACT</name>
<reference evidence="10 11" key="1">
    <citation type="journal article" date="2016" name="Nat. Commun.">
        <title>Thousands of microbial genomes shed light on interconnected biogeochemical processes in an aquifer system.</title>
        <authorList>
            <person name="Anantharaman K."/>
            <person name="Brown C.T."/>
            <person name="Hug L.A."/>
            <person name="Sharon I."/>
            <person name="Castelle C.J."/>
            <person name="Probst A.J."/>
            <person name="Thomas B.C."/>
            <person name="Singh A."/>
            <person name="Wilkins M.J."/>
            <person name="Karaoz U."/>
            <person name="Brodie E.L."/>
            <person name="Williams K.H."/>
            <person name="Hubbard S.S."/>
            <person name="Banfield J.F."/>
        </authorList>
    </citation>
    <scope>NUCLEOTIDE SEQUENCE [LARGE SCALE GENOMIC DNA]</scope>
</reference>
<comment type="caution">
    <text evidence="10">The sequence shown here is derived from an EMBL/GenBank/DDBJ whole genome shotgun (WGS) entry which is preliminary data.</text>
</comment>
<dbReference type="GO" id="GO:0006534">
    <property type="term" value="P:cysteine metabolic process"/>
    <property type="evidence" value="ECO:0007669"/>
    <property type="project" value="UniProtKB-UniRule"/>
</dbReference>
<evidence type="ECO:0000259" key="9">
    <source>
        <dbReference type="Pfam" id="PF00266"/>
    </source>
</evidence>
<dbReference type="GO" id="GO:0031071">
    <property type="term" value="F:cysteine desulfurase activity"/>
    <property type="evidence" value="ECO:0007669"/>
    <property type="project" value="UniProtKB-UniRule"/>
</dbReference>
<dbReference type="InterPro" id="IPR015424">
    <property type="entry name" value="PyrdxlP-dep_Trfase"/>
</dbReference>
<dbReference type="EMBL" id="MFJN01000026">
    <property type="protein sequence ID" value="OGG21211.1"/>
    <property type="molecule type" value="Genomic_DNA"/>
</dbReference>
<comment type="catalytic activity">
    <reaction evidence="6 8">
        <text>(sulfur carrier)-H + L-cysteine = (sulfur carrier)-SH + L-alanine</text>
        <dbReference type="Rhea" id="RHEA:43892"/>
        <dbReference type="Rhea" id="RHEA-COMP:14737"/>
        <dbReference type="Rhea" id="RHEA-COMP:14739"/>
        <dbReference type="ChEBI" id="CHEBI:29917"/>
        <dbReference type="ChEBI" id="CHEBI:35235"/>
        <dbReference type="ChEBI" id="CHEBI:57972"/>
        <dbReference type="ChEBI" id="CHEBI:64428"/>
        <dbReference type="EC" id="2.8.1.7"/>
    </reaction>
</comment>
<dbReference type="InterPro" id="IPR016454">
    <property type="entry name" value="Cysteine_dSase"/>
</dbReference>
<dbReference type="PIRSF" id="PIRSF005572">
    <property type="entry name" value="NifS"/>
    <property type="match status" value="1"/>
</dbReference>
<evidence type="ECO:0000256" key="8">
    <source>
        <dbReference type="RuleBase" id="RU004506"/>
    </source>
</evidence>
<evidence type="ECO:0000256" key="7">
    <source>
        <dbReference type="RuleBase" id="RU004504"/>
    </source>
</evidence>
<dbReference type="NCBIfam" id="TIGR01979">
    <property type="entry name" value="sufS"/>
    <property type="match status" value="1"/>
</dbReference>
<comment type="similarity">
    <text evidence="2 8">Belongs to the class-V pyridoxal-phosphate-dependent aminotransferase family. Csd subfamily.</text>
</comment>
<accession>A0A1F6A956</accession>
<organism evidence="10 11">
    <name type="scientific">Candidatus Gottesmanbacteria bacterium RIFCSPHIGHO2_02_FULL_40_13</name>
    <dbReference type="NCBI Taxonomy" id="1798384"/>
    <lineage>
        <taxon>Bacteria</taxon>
        <taxon>Candidatus Gottesmaniibacteriota</taxon>
    </lineage>
</organism>
<dbReference type="SUPFAM" id="SSF53383">
    <property type="entry name" value="PLP-dependent transferases"/>
    <property type="match status" value="1"/>
</dbReference>
<dbReference type="EC" id="2.8.1.7" evidence="3 8"/>
<dbReference type="STRING" id="1798384.A3D03_04815"/>
<evidence type="ECO:0000256" key="4">
    <source>
        <dbReference type="ARBA" id="ARBA00022679"/>
    </source>
</evidence>
<gene>
    <name evidence="10" type="ORF">A3D03_04815</name>
</gene>